<dbReference type="EMBL" id="JAGEUA010000011">
    <property type="protein sequence ID" value="KAL0961996.1"/>
    <property type="molecule type" value="Genomic_DNA"/>
</dbReference>
<keyword evidence="3" id="KW-1185">Reference proteome</keyword>
<reference evidence="2 3" key="1">
    <citation type="submission" date="2024-06" db="EMBL/GenBank/DDBJ databases">
        <authorList>
            <person name="Pan Q."/>
            <person name="Wen M."/>
            <person name="Jouanno E."/>
            <person name="Zahm M."/>
            <person name="Klopp C."/>
            <person name="Cabau C."/>
            <person name="Louis A."/>
            <person name="Berthelot C."/>
            <person name="Parey E."/>
            <person name="Roest Crollius H."/>
            <person name="Montfort J."/>
            <person name="Robinson-Rechavi M."/>
            <person name="Bouchez O."/>
            <person name="Lampietro C."/>
            <person name="Lopez Roques C."/>
            <person name="Donnadieu C."/>
            <person name="Postlethwait J."/>
            <person name="Bobe J."/>
            <person name="Verreycken H."/>
            <person name="Guiguen Y."/>
        </authorList>
    </citation>
    <scope>NUCLEOTIDE SEQUENCE [LARGE SCALE GENOMIC DNA]</scope>
    <source>
        <strain evidence="2">Up_M1</strain>
        <tissue evidence="2">Testis</tissue>
    </source>
</reference>
<protein>
    <submittedName>
        <fullName evidence="2">Uncharacterized protein</fullName>
    </submittedName>
</protein>
<name>A0ABD0VXL8_UMBPY</name>
<feature type="compositionally biased region" description="Basic residues" evidence="1">
    <location>
        <begin position="1"/>
        <end position="13"/>
    </location>
</feature>
<accession>A0ABD0VXL8</accession>
<dbReference type="AlphaFoldDB" id="A0ABD0VXL8"/>
<sequence>MRAERKKRERPRGRVQTVAESGATPSLFKGGPKPLENASGPQGLMTPSCLCTVPTSLRWWPCHCCW</sequence>
<organism evidence="2 3">
    <name type="scientific">Umbra pygmaea</name>
    <name type="common">Eastern mudminnow</name>
    <dbReference type="NCBI Taxonomy" id="75934"/>
    <lineage>
        <taxon>Eukaryota</taxon>
        <taxon>Metazoa</taxon>
        <taxon>Chordata</taxon>
        <taxon>Craniata</taxon>
        <taxon>Vertebrata</taxon>
        <taxon>Euteleostomi</taxon>
        <taxon>Actinopterygii</taxon>
        <taxon>Neopterygii</taxon>
        <taxon>Teleostei</taxon>
        <taxon>Protacanthopterygii</taxon>
        <taxon>Esociformes</taxon>
        <taxon>Umbridae</taxon>
        <taxon>Umbra</taxon>
    </lineage>
</organism>
<dbReference type="Proteomes" id="UP001557470">
    <property type="component" value="Unassembled WGS sequence"/>
</dbReference>
<proteinExistence type="predicted"/>
<comment type="caution">
    <text evidence="2">The sequence shown here is derived from an EMBL/GenBank/DDBJ whole genome shotgun (WGS) entry which is preliminary data.</text>
</comment>
<gene>
    <name evidence="2" type="ORF">UPYG_G00334340</name>
</gene>
<feature type="region of interest" description="Disordered" evidence="1">
    <location>
        <begin position="1"/>
        <end position="39"/>
    </location>
</feature>
<evidence type="ECO:0000313" key="3">
    <source>
        <dbReference type="Proteomes" id="UP001557470"/>
    </source>
</evidence>
<evidence type="ECO:0000256" key="1">
    <source>
        <dbReference type="SAM" id="MobiDB-lite"/>
    </source>
</evidence>
<evidence type="ECO:0000313" key="2">
    <source>
        <dbReference type="EMBL" id="KAL0961996.1"/>
    </source>
</evidence>